<name>A0A1A9W4M6_9MUSC</name>
<keyword evidence="9" id="KW-1185">Reference proteome</keyword>
<evidence type="ECO:0000256" key="3">
    <source>
        <dbReference type="ARBA" id="ARBA00022989"/>
    </source>
</evidence>
<keyword evidence="4 7" id="KW-0472">Membrane</keyword>
<dbReference type="STRING" id="37001.A0A1A9W4M6"/>
<protein>
    <recommendedName>
        <fullName evidence="10">Vacuolar ATPase assembly integral membrane protein VMA21 homolog</fullName>
    </recommendedName>
</protein>
<dbReference type="Pfam" id="PF09446">
    <property type="entry name" value="VMA21"/>
    <property type="match status" value="1"/>
</dbReference>
<keyword evidence="2" id="KW-0256">Endoplasmic reticulum</keyword>
<evidence type="ECO:0000256" key="2">
    <source>
        <dbReference type="ARBA" id="ARBA00022824"/>
    </source>
</evidence>
<organism evidence="8 9">
    <name type="scientific">Glossina brevipalpis</name>
    <dbReference type="NCBI Taxonomy" id="37001"/>
    <lineage>
        <taxon>Eukaryota</taxon>
        <taxon>Metazoa</taxon>
        <taxon>Ecdysozoa</taxon>
        <taxon>Arthropoda</taxon>
        <taxon>Hexapoda</taxon>
        <taxon>Insecta</taxon>
        <taxon>Pterygota</taxon>
        <taxon>Neoptera</taxon>
        <taxon>Endopterygota</taxon>
        <taxon>Diptera</taxon>
        <taxon>Brachycera</taxon>
        <taxon>Muscomorpha</taxon>
        <taxon>Hippoboscoidea</taxon>
        <taxon>Glossinidae</taxon>
        <taxon>Glossina</taxon>
    </lineage>
</organism>
<feature type="transmembrane region" description="Helical" evidence="7">
    <location>
        <begin position="70"/>
        <end position="94"/>
    </location>
</feature>
<keyword evidence="5" id="KW-0968">Cytoplasmic vesicle</keyword>
<dbReference type="Proteomes" id="UP000091820">
    <property type="component" value="Unassembled WGS sequence"/>
</dbReference>
<evidence type="ECO:0000256" key="5">
    <source>
        <dbReference type="ARBA" id="ARBA00023329"/>
    </source>
</evidence>
<evidence type="ECO:0000313" key="9">
    <source>
        <dbReference type="Proteomes" id="UP000091820"/>
    </source>
</evidence>
<dbReference type="VEuPathDB" id="VectorBase:GBRI006131"/>
<feature type="transmembrane region" description="Helical" evidence="7">
    <location>
        <begin position="36"/>
        <end position="58"/>
    </location>
</feature>
<evidence type="ECO:0000313" key="8">
    <source>
        <dbReference type="EnsemblMetazoa" id="GBRI006131-PA"/>
    </source>
</evidence>
<dbReference type="AlphaFoldDB" id="A0A1A9W4M6"/>
<evidence type="ECO:0000256" key="1">
    <source>
        <dbReference type="ARBA" id="ARBA00022692"/>
    </source>
</evidence>
<keyword evidence="3 7" id="KW-1133">Transmembrane helix</keyword>
<proteinExistence type="predicted"/>
<dbReference type="GO" id="GO:0070072">
    <property type="term" value="P:vacuolar proton-transporting V-type ATPase complex assembly"/>
    <property type="evidence" value="ECO:0007669"/>
    <property type="project" value="InterPro"/>
</dbReference>
<reference evidence="8" key="2">
    <citation type="submission" date="2020-05" db="UniProtKB">
        <authorList>
            <consortium name="EnsemblMetazoa"/>
        </authorList>
    </citation>
    <scope>IDENTIFICATION</scope>
    <source>
        <strain evidence="8">IAEA</strain>
    </source>
</reference>
<dbReference type="GO" id="GO:0031410">
    <property type="term" value="C:cytoplasmic vesicle"/>
    <property type="evidence" value="ECO:0007669"/>
    <property type="project" value="UniProtKB-KW"/>
</dbReference>
<feature type="region of interest" description="Disordered" evidence="6">
    <location>
        <begin position="1"/>
        <end position="30"/>
    </location>
</feature>
<accession>A0A1A9W4M6</accession>
<evidence type="ECO:0000256" key="7">
    <source>
        <dbReference type="SAM" id="Phobius"/>
    </source>
</evidence>
<dbReference type="InterPro" id="IPR019013">
    <property type="entry name" value="Vma21"/>
</dbReference>
<evidence type="ECO:0008006" key="10">
    <source>
        <dbReference type="Google" id="ProtNLM"/>
    </source>
</evidence>
<evidence type="ECO:0000256" key="6">
    <source>
        <dbReference type="SAM" id="MobiDB-lite"/>
    </source>
</evidence>
<sequence>MADIQAVEPSENIDPVTTEPSELLEPSEDDIDSPDAYLWLLVFSTLMFTFPFLTFYGLKSWLLESFKLTIFQVNCFSVLASVLVVNFIICLYVFKAFREFNPPCTRSGRISVEKRKIK</sequence>
<keyword evidence="1 7" id="KW-0812">Transmembrane</keyword>
<evidence type="ECO:0000256" key="4">
    <source>
        <dbReference type="ARBA" id="ARBA00023136"/>
    </source>
</evidence>
<dbReference type="EnsemblMetazoa" id="GBRI006131-RA">
    <property type="protein sequence ID" value="GBRI006131-PA"/>
    <property type="gene ID" value="GBRI006131"/>
</dbReference>
<reference evidence="9" key="1">
    <citation type="submission" date="2014-03" db="EMBL/GenBank/DDBJ databases">
        <authorList>
            <person name="Aksoy S."/>
            <person name="Warren W."/>
            <person name="Wilson R.K."/>
        </authorList>
    </citation>
    <scope>NUCLEOTIDE SEQUENCE [LARGE SCALE GENOMIC DNA]</scope>
    <source>
        <strain evidence="9">IAEA</strain>
    </source>
</reference>